<keyword evidence="3" id="KW-0496">Mitochondrion</keyword>
<dbReference type="GO" id="GO:0005739">
    <property type="term" value="C:mitochondrion"/>
    <property type="evidence" value="ECO:0007669"/>
    <property type="project" value="UniProtKB-SubCell"/>
</dbReference>
<evidence type="ECO:0000313" key="8">
    <source>
        <dbReference type="Proteomes" id="UP000327013"/>
    </source>
</evidence>
<keyword evidence="8" id="KW-1185">Reference proteome</keyword>
<feature type="compositionally biased region" description="Polar residues" evidence="5">
    <location>
        <begin position="1"/>
        <end position="12"/>
    </location>
</feature>
<feature type="compositionally biased region" description="Acidic residues" evidence="5">
    <location>
        <begin position="32"/>
        <end position="45"/>
    </location>
</feature>
<dbReference type="PANTHER" id="PTHR23354:SF62">
    <property type="entry name" value="MUSTARD, ISOFORM V"/>
    <property type="match status" value="1"/>
</dbReference>
<evidence type="ECO:0000313" key="7">
    <source>
        <dbReference type="EMBL" id="KAB8343157.1"/>
    </source>
</evidence>
<dbReference type="EMBL" id="VIBQ01000012">
    <property type="protein sequence ID" value="KAB8343157.1"/>
    <property type="molecule type" value="Genomic_DNA"/>
</dbReference>
<feature type="region of interest" description="Disordered" evidence="5">
    <location>
        <begin position="1"/>
        <end position="88"/>
    </location>
</feature>
<feature type="compositionally biased region" description="Basic and acidic residues" evidence="5">
    <location>
        <begin position="179"/>
        <end position="208"/>
    </location>
</feature>
<evidence type="ECO:0000256" key="5">
    <source>
        <dbReference type="SAM" id="MobiDB-lite"/>
    </source>
</evidence>
<reference evidence="7 8" key="1">
    <citation type="submission" date="2019-06" db="EMBL/GenBank/DDBJ databases">
        <title>A chromosomal-level reference genome of Carpinus fangiana (Coryloideae, Betulaceae).</title>
        <authorList>
            <person name="Yang X."/>
            <person name="Wang Z."/>
            <person name="Zhang L."/>
            <person name="Hao G."/>
            <person name="Liu J."/>
            <person name="Yang Y."/>
        </authorList>
    </citation>
    <scope>NUCLEOTIDE SEQUENCE [LARGE SCALE GENOMIC DNA]</scope>
    <source>
        <strain evidence="7">Cfa_2016G</strain>
        <tissue evidence="7">Leaf</tissue>
    </source>
</reference>
<dbReference type="Pfam" id="PF07534">
    <property type="entry name" value="TLD"/>
    <property type="match status" value="1"/>
</dbReference>
<dbReference type="OrthoDB" id="26679at2759"/>
<name>A0A5N6KT58_9ROSI</name>
<proteinExistence type="inferred from homology"/>
<dbReference type="AlphaFoldDB" id="A0A5N6KT58"/>
<gene>
    <name evidence="7" type="ORF">FH972_022747</name>
</gene>
<comment type="similarity">
    <text evidence="2">Belongs to the OXR1 family.</text>
</comment>
<comment type="subcellular location">
    <subcellularLocation>
        <location evidence="1">Mitochondrion</location>
    </subcellularLocation>
</comment>
<accession>A0A5N6KT58</accession>
<dbReference type="GO" id="GO:0006979">
    <property type="term" value="P:response to oxidative stress"/>
    <property type="evidence" value="ECO:0007669"/>
    <property type="project" value="TreeGrafter"/>
</dbReference>
<feature type="region of interest" description="Disordered" evidence="5">
    <location>
        <begin position="160"/>
        <end position="219"/>
    </location>
</feature>
<evidence type="ECO:0000256" key="4">
    <source>
        <dbReference type="ARBA" id="ARBA00040604"/>
    </source>
</evidence>
<protein>
    <recommendedName>
        <fullName evidence="4">Oxidation resistance protein 1</fullName>
    </recommendedName>
</protein>
<dbReference type="GO" id="GO:0005634">
    <property type="term" value="C:nucleus"/>
    <property type="evidence" value="ECO:0007669"/>
    <property type="project" value="TreeGrafter"/>
</dbReference>
<evidence type="ECO:0000256" key="2">
    <source>
        <dbReference type="ARBA" id="ARBA00009540"/>
    </source>
</evidence>
<dbReference type="InterPro" id="IPR006571">
    <property type="entry name" value="TLDc_dom"/>
</dbReference>
<sequence length="240" mass="26160">MTTIASPTSPQNSHRRQSWGHKRKKSDNLIDFGDDEPDGNDDNDDFGSFKGNDDDDFGEFEGPTEPATSATSEGNGTAASADARSGFSTPDRIRFKAFPYSGENDYLIFCEQGFLSVGGGDGHYGLWLDGSLERGVSEPCPTFGNEQLSDDGGKFEVMGVEPGAQQRERDKVQAVSGGEQREQDELQRGEGDVRGDEQDGRGAGREDGLPEVVGQDWGEPGMRGVLAVRWVSWRGERGRW</sequence>
<evidence type="ECO:0000256" key="1">
    <source>
        <dbReference type="ARBA" id="ARBA00004173"/>
    </source>
</evidence>
<evidence type="ECO:0000256" key="3">
    <source>
        <dbReference type="ARBA" id="ARBA00023128"/>
    </source>
</evidence>
<feature type="compositionally biased region" description="Basic residues" evidence="5">
    <location>
        <begin position="13"/>
        <end position="25"/>
    </location>
</feature>
<evidence type="ECO:0000259" key="6">
    <source>
        <dbReference type="Pfam" id="PF07534"/>
    </source>
</evidence>
<feature type="domain" description="TLDc" evidence="6">
    <location>
        <begin position="91"/>
        <end position="161"/>
    </location>
</feature>
<feature type="compositionally biased region" description="Polar residues" evidence="5">
    <location>
        <begin position="66"/>
        <end position="78"/>
    </location>
</feature>
<comment type="caution">
    <text evidence="7">The sequence shown here is derived from an EMBL/GenBank/DDBJ whole genome shotgun (WGS) entry which is preliminary data.</text>
</comment>
<organism evidence="7 8">
    <name type="scientific">Carpinus fangiana</name>
    <dbReference type="NCBI Taxonomy" id="176857"/>
    <lineage>
        <taxon>Eukaryota</taxon>
        <taxon>Viridiplantae</taxon>
        <taxon>Streptophyta</taxon>
        <taxon>Embryophyta</taxon>
        <taxon>Tracheophyta</taxon>
        <taxon>Spermatophyta</taxon>
        <taxon>Magnoliopsida</taxon>
        <taxon>eudicotyledons</taxon>
        <taxon>Gunneridae</taxon>
        <taxon>Pentapetalae</taxon>
        <taxon>rosids</taxon>
        <taxon>fabids</taxon>
        <taxon>Fagales</taxon>
        <taxon>Betulaceae</taxon>
        <taxon>Carpinus</taxon>
    </lineage>
</organism>
<dbReference type="PANTHER" id="PTHR23354">
    <property type="entry name" value="NUCLEOLAR PROTEIN 7/ESTROGEN RECEPTOR COACTIVATOR-RELATED"/>
    <property type="match status" value="1"/>
</dbReference>
<dbReference type="Proteomes" id="UP000327013">
    <property type="component" value="Unassembled WGS sequence"/>
</dbReference>